<sequence length="1216" mass="135404">MPGNGANDSNKIGGSQRTEDVPTVGAPDVDPGDEEDSDNEGGIMKDVVGIGLAFVDPIIEVSGAFPPLKIVAVGLKLIFEHAETAESNKKEARDLGIRIEEILQVLQSSPDDPDIVEGCQRLSKKLGRIVNKLGPIKGLPANNALWDKCVRFIKATGNAELIQDCITTVDNALSDYQLSMTQRIFNIVWQQMKSEERKALSMLPRAGQASFNAEDRPQCLKGTREGVLDSLRTWALSESGEQFFWLNGPAGTGKSTIAQTFAYFLHSKEKLGASFFCSRNTKERRDLAMIFPTIAFQLATSMNLASQKFRDALLHALQTNPDGTSLSLRNQLRDLVLRPAKVSGMKAIIIIDALDECSDDSTTSTLVSLLADVADDIPSLKFFMTSRPESHIRTSFHRRELNLRSDQKSLNDVPTTLVDQDIKLFLKGGLSRLAVDRPNLHLPEGWLSEEMIDALTAKAAGLFIFASTVLKFVDDAHYDPRDQLEKLSSNLDDSKIEGSEGLDKLYMDILAHAVPDRDDQFSRRLLTVLGLLVVARDALSSTVIAALLNFKRDTDVLTTLDSLHSLIIVPENTNEPIRFQHKSIPDFLTDVTRCTDSRFQIKRDDHHFSTSRACLVQLPKRLKKNICSVPRYTLNADIDPAKVHEHINEVLKYCCRYWADHLLATDVAFAKNRFPMIHHLVLNFLKERQLQWFEVLGLLRELKYGVNSLRRLLDWIPLFNGNYQEILDWATDGYKFILYAFDPIAISVAHIYHSALPLLPTSSLLRKQHADDLTSEAKIVLGADESWTKLIRTIQLPDEVLTLEYSQDGAFLAVGGHTFHHVYSTSTGERTFVLNPPSGDETSLQPFFAGSGHWPSEHVRSVAFSRDASTIATGSGHEIFIWNSKTGVMSKKLSDLPANNTGFRVDSWEQIITVEFHPTLHHLLLSRTRTGRICLWDIHTGTSHPICTQKKAGDLCWLKKHNEKRVVICLARSGHTELWDVEPARVVRTFEPRASSSTNDRATAMVASSEDGSLVASALGQSFVVYDAQTGDCFTPTGLSIAVSDTRFVHSTIRMIHLDSRIGDDMLYDQDGPPIGCLALSPDGRTIAFGGVRVHLQSDTVRIWDASAVRKVELQGNQTEEQGIGSIGSLHFSIDGELLCASEEHNTVKWDTHDGALRTVLREPSLFPNTHSVENTIILKDNIHAVTHGKWTIRRLNILGHSYWNSSGTGQYERFS</sequence>
<name>A0ACB8U6A6_9APHY</name>
<dbReference type="Proteomes" id="UP001055072">
    <property type="component" value="Unassembled WGS sequence"/>
</dbReference>
<evidence type="ECO:0000313" key="1">
    <source>
        <dbReference type="EMBL" id="KAI0089746.1"/>
    </source>
</evidence>
<gene>
    <name evidence="1" type="ORF">BDY19DRAFT_992715</name>
</gene>
<protein>
    <submittedName>
        <fullName evidence="1">Uncharacterized protein</fullName>
    </submittedName>
</protein>
<reference evidence="1" key="1">
    <citation type="journal article" date="2021" name="Environ. Microbiol.">
        <title>Gene family expansions and transcriptome signatures uncover fungal adaptations to wood decay.</title>
        <authorList>
            <person name="Hage H."/>
            <person name="Miyauchi S."/>
            <person name="Viragh M."/>
            <person name="Drula E."/>
            <person name="Min B."/>
            <person name="Chaduli D."/>
            <person name="Navarro D."/>
            <person name="Favel A."/>
            <person name="Norest M."/>
            <person name="Lesage-Meessen L."/>
            <person name="Balint B."/>
            <person name="Merenyi Z."/>
            <person name="de Eugenio L."/>
            <person name="Morin E."/>
            <person name="Martinez A.T."/>
            <person name="Baldrian P."/>
            <person name="Stursova M."/>
            <person name="Martinez M.J."/>
            <person name="Novotny C."/>
            <person name="Magnuson J.K."/>
            <person name="Spatafora J.W."/>
            <person name="Maurice S."/>
            <person name="Pangilinan J."/>
            <person name="Andreopoulos W."/>
            <person name="LaButti K."/>
            <person name="Hundley H."/>
            <person name="Na H."/>
            <person name="Kuo A."/>
            <person name="Barry K."/>
            <person name="Lipzen A."/>
            <person name="Henrissat B."/>
            <person name="Riley R."/>
            <person name="Ahrendt S."/>
            <person name="Nagy L.G."/>
            <person name="Grigoriev I.V."/>
            <person name="Martin F."/>
            <person name="Rosso M.N."/>
        </authorList>
    </citation>
    <scope>NUCLEOTIDE SEQUENCE</scope>
    <source>
        <strain evidence="1">CBS 384.51</strain>
    </source>
</reference>
<accession>A0ACB8U6A6</accession>
<proteinExistence type="predicted"/>
<evidence type="ECO:0000313" key="2">
    <source>
        <dbReference type="Proteomes" id="UP001055072"/>
    </source>
</evidence>
<keyword evidence="2" id="KW-1185">Reference proteome</keyword>
<dbReference type="EMBL" id="MU274909">
    <property type="protein sequence ID" value="KAI0089746.1"/>
    <property type="molecule type" value="Genomic_DNA"/>
</dbReference>
<organism evidence="1 2">
    <name type="scientific">Irpex rosettiformis</name>
    <dbReference type="NCBI Taxonomy" id="378272"/>
    <lineage>
        <taxon>Eukaryota</taxon>
        <taxon>Fungi</taxon>
        <taxon>Dikarya</taxon>
        <taxon>Basidiomycota</taxon>
        <taxon>Agaricomycotina</taxon>
        <taxon>Agaricomycetes</taxon>
        <taxon>Polyporales</taxon>
        <taxon>Irpicaceae</taxon>
        <taxon>Irpex</taxon>
    </lineage>
</organism>
<comment type="caution">
    <text evidence="1">The sequence shown here is derived from an EMBL/GenBank/DDBJ whole genome shotgun (WGS) entry which is preliminary data.</text>
</comment>